<reference evidence="5 6" key="1">
    <citation type="journal article" date="2013" name="Genome Announc.">
        <title>Genome Sequence of Staphylococcus massiliensis Strain S46, Isolated from the Surface of Healthy Human Skin.</title>
        <authorList>
            <person name="Srivastav R."/>
            <person name="Singh A."/>
            <person name="Jangir P.K."/>
            <person name="Kumari C."/>
            <person name="Muduli S."/>
            <person name="Sharma R."/>
        </authorList>
    </citation>
    <scope>NUCLEOTIDE SEQUENCE [LARGE SCALE GENOMIC DNA]</scope>
    <source>
        <strain evidence="5 6">S46</strain>
    </source>
</reference>
<evidence type="ECO:0000256" key="1">
    <source>
        <dbReference type="ARBA" id="ARBA00022736"/>
    </source>
</evidence>
<dbReference type="STRING" id="1229783.C273_04260"/>
<feature type="domain" description="HTH deoR-type" evidence="4">
    <location>
        <begin position="3"/>
        <end position="58"/>
    </location>
</feature>
<keyword evidence="1" id="KW-0423">Lactose metabolism</keyword>
<dbReference type="eggNOG" id="COG2378">
    <property type="taxonomic scope" value="Bacteria"/>
</dbReference>
<evidence type="ECO:0000313" key="5">
    <source>
        <dbReference type="EMBL" id="EKU48987.1"/>
    </source>
</evidence>
<accession>K9B2H6</accession>
<gene>
    <name evidence="5" type="ORF">C273_04260</name>
</gene>
<comment type="caution">
    <text evidence="5">The sequence shown here is derived from an EMBL/GenBank/DDBJ whole genome shotgun (WGS) entry which is preliminary data.</text>
</comment>
<dbReference type="InterPro" id="IPR051534">
    <property type="entry name" value="CBASS_pafABC_assoc_protein"/>
</dbReference>
<dbReference type="SMART" id="SM00420">
    <property type="entry name" value="HTH_DEOR"/>
    <property type="match status" value="1"/>
</dbReference>
<dbReference type="PANTHER" id="PTHR34580">
    <property type="match status" value="1"/>
</dbReference>
<dbReference type="GO" id="GO:0005988">
    <property type="term" value="P:lactose metabolic process"/>
    <property type="evidence" value="ECO:0007669"/>
    <property type="project" value="UniProtKB-KW"/>
</dbReference>
<evidence type="ECO:0000259" key="4">
    <source>
        <dbReference type="PROSITE" id="PS51000"/>
    </source>
</evidence>
<evidence type="ECO:0000256" key="3">
    <source>
        <dbReference type="ARBA" id="ARBA00023163"/>
    </source>
</evidence>
<dbReference type="InterPro" id="IPR013196">
    <property type="entry name" value="HTH_11"/>
</dbReference>
<keyword evidence="2" id="KW-0805">Transcription regulation</keyword>
<organism evidence="5 6">
    <name type="scientific">Staphylococcus massiliensis S46</name>
    <dbReference type="NCBI Taxonomy" id="1229783"/>
    <lineage>
        <taxon>Bacteria</taxon>
        <taxon>Bacillati</taxon>
        <taxon>Bacillota</taxon>
        <taxon>Bacilli</taxon>
        <taxon>Bacillales</taxon>
        <taxon>Staphylococcaceae</taxon>
        <taxon>Staphylococcus</taxon>
    </lineage>
</organism>
<dbReference type="RefSeq" id="WP_009382878.1">
    <property type="nucleotide sequence ID" value="NZ_AMSQ01000005.1"/>
</dbReference>
<dbReference type="Gene3D" id="1.10.10.10">
    <property type="entry name" value="Winged helix-like DNA-binding domain superfamily/Winged helix DNA-binding domain"/>
    <property type="match status" value="1"/>
</dbReference>
<dbReference type="InterPro" id="IPR001034">
    <property type="entry name" value="DeoR_HTH"/>
</dbReference>
<proteinExistence type="predicted"/>
<dbReference type="PANTHER" id="PTHR34580:SF1">
    <property type="entry name" value="PROTEIN PAFC"/>
    <property type="match status" value="1"/>
</dbReference>
<dbReference type="InterPro" id="IPR036388">
    <property type="entry name" value="WH-like_DNA-bd_sf"/>
</dbReference>
<dbReference type="EMBL" id="AMSQ01000005">
    <property type="protein sequence ID" value="EKU48987.1"/>
    <property type="molecule type" value="Genomic_DNA"/>
</dbReference>
<keyword evidence="3" id="KW-0804">Transcription</keyword>
<dbReference type="PROSITE" id="PS51000">
    <property type="entry name" value="HTH_DEOR_2"/>
    <property type="match status" value="1"/>
</dbReference>
<dbReference type="SUPFAM" id="SSF46785">
    <property type="entry name" value="Winged helix' DNA-binding domain"/>
    <property type="match status" value="1"/>
</dbReference>
<sequence length="226" mass="26281">MTKAERQNRLLECIKDNHHISANTLAEKLGVSKRTILRDIQDLEDKGVQILAHQGKHGGYQITNDTDKYVLSMTEREITTLFLLLNESLTYTNLPYQYEIQSILKKCLNLPQTHLRRVLKKLDHYIRFNDQHIQPLPSIFNDILIYSSERNVMSVEFTTSEKPRSENVIFIGMVCENGSWHVICYVIGTGHTMPILINDIQDISYSFHKSIQTSDITLDNYQTFYE</sequence>
<dbReference type="GO" id="GO:0003700">
    <property type="term" value="F:DNA-binding transcription factor activity"/>
    <property type="evidence" value="ECO:0007669"/>
    <property type="project" value="InterPro"/>
</dbReference>
<dbReference type="Proteomes" id="UP000009885">
    <property type="component" value="Unassembled WGS sequence"/>
</dbReference>
<dbReference type="Pfam" id="PF08279">
    <property type="entry name" value="HTH_11"/>
    <property type="match status" value="1"/>
</dbReference>
<evidence type="ECO:0000256" key="2">
    <source>
        <dbReference type="ARBA" id="ARBA00023015"/>
    </source>
</evidence>
<dbReference type="OrthoDB" id="9815009at2"/>
<keyword evidence="6" id="KW-1185">Reference proteome</keyword>
<evidence type="ECO:0000313" key="6">
    <source>
        <dbReference type="Proteomes" id="UP000009885"/>
    </source>
</evidence>
<dbReference type="InterPro" id="IPR036390">
    <property type="entry name" value="WH_DNA-bd_sf"/>
</dbReference>
<protein>
    <submittedName>
        <fullName evidence="5">DeoR family transcriptional regulator</fullName>
    </submittedName>
</protein>
<dbReference type="AlphaFoldDB" id="K9B2H6"/>
<name>K9B2H6_9STAP</name>
<dbReference type="PATRIC" id="fig|1229783.3.peg.857"/>